<proteinExistence type="predicted"/>
<gene>
    <name evidence="3" type="ORF">Dxin01_00573</name>
</gene>
<keyword evidence="1" id="KW-1133">Transmembrane helix</keyword>
<dbReference type="InterPro" id="IPR000160">
    <property type="entry name" value="GGDEF_dom"/>
</dbReference>
<dbReference type="SUPFAM" id="SSF55073">
    <property type="entry name" value="Nucleotide cyclase"/>
    <property type="match status" value="1"/>
</dbReference>
<evidence type="ECO:0000256" key="1">
    <source>
        <dbReference type="SAM" id="Phobius"/>
    </source>
</evidence>
<protein>
    <recommendedName>
        <fullName evidence="2">GGDEF domain-containing protein</fullName>
    </recommendedName>
</protein>
<keyword evidence="1" id="KW-0472">Membrane</keyword>
<evidence type="ECO:0000313" key="3">
    <source>
        <dbReference type="EMBL" id="GAA5500846.1"/>
    </source>
</evidence>
<dbReference type="InterPro" id="IPR050469">
    <property type="entry name" value="Diguanylate_Cyclase"/>
</dbReference>
<dbReference type="PANTHER" id="PTHR45138:SF9">
    <property type="entry name" value="DIGUANYLATE CYCLASE DGCM-RELATED"/>
    <property type="match status" value="1"/>
</dbReference>
<dbReference type="Proteomes" id="UP001458946">
    <property type="component" value="Unassembled WGS sequence"/>
</dbReference>
<accession>A0ABP9V823</accession>
<organism evidence="3 4">
    <name type="scientific">Deinococcus xinjiangensis</name>
    <dbReference type="NCBI Taxonomy" id="457454"/>
    <lineage>
        <taxon>Bacteria</taxon>
        <taxon>Thermotogati</taxon>
        <taxon>Deinococcota</taxon>
        <taxon>Deinococci</taxon>
        <taxon>Deinococcales</taxon>
        <taxon>Deinococcaceae</taxon>
        <taxon>Deinococcus</taxon>
    </lineage>
</organism>
<evidence type="ECO:0000259" key="2">
    <source>
        <dbReference type="PROSITE" id="PS50887"/>
    </source>
</evidence>
<reference evidence="3 4" key="1">
    <citation type="submission" date="2024-02" db="EMBL/GenBank/DDBJ databases">
        <title>Deinococcus xinjiangensis NBRC 107630.</title>
        <authorList>
            <person name="Ichikawa N."/>
            <person name="Katano-Makiyama Y."/>
            <person name="Hidaka K."/>
        </authorList>
    </citation>
    <scope>NUCLEOTIDE SEQUENCE [LARGE SCALE GENOMIC DNA]</scope>
    <source>
        <strain evidence="3 4">NBRC 107630</strain>
    </source>
</reference>
<dbReference type="SMART" id="SM00267">
    <property type="entry name" value="GGDEF"/>
    <property type="match status" value="1"/>
</dbReference>
<dbReference type="Gene3D" id="3.30.70.270">
    <property type="match status" value="1"/>
</dbReference>
<dbReference type="EMBL" id="BAABRN010000004">
    <property type="protein sequence ID" value="GAA5500846.1"/>
    <property type="molecule type" value="Genomic_DNA"/>
</dbReference>
<dbReference type="PROSITE" id="PS50887">
    <property type="entry name" value="GGDEF"/>
    <property type="match status" value="1"/>
</dbReference>
<feature type="transmembrane region" description="Helical" evidence="1">
    <location>
        <begin position="55"/>
        <end position="76"/>
    </location>
</feature>
<keyword evidence="4" id="KW-1185">Reference proteome</keyword>
<dbReference type="NCBIfam" id="TIGR00254">
    <property type="entry name" value="GGDEF"/>
    <property type="match status" value="1"/>
</dbReference>
<comment type="caution">
    <text evidence="3">The sequence shown here is derived from an EMBL/GenBank/DDBJ whole genome shotgun (WGS) entry which is preliminary data.</text>
</comment>
<name>A0ABP9V823_9DEIO</name>
<dbReference type="InterPro" id="IPR029787">
    <property type="entry name" value="Nucleotide_cyclase"/>
</dbReference>
<dbReference type="PANTHER" id="PTHR45138">
    <property type="entry name" value="REGULATORY COMPONENTS OF SENSORY TRANSDUCTION SYSTEM"/>
    <property type="match status" value="1"/>
</dbReference>
<feature type="transmembrane region" description="Helical" evidence="1">
    <location>
        <begin position="29"/>
        <end position="48"/>
    </location>
</feature>
<feature type="transmembrane region" description="Helical" evidence="1">
    <location>
        <begin position="82"/>
        <end position="115"/>
    </location>
</feature>
<feature type="transmembrane region" description="Helical" evidence="1">
    <location>
        <begin position="127"/>
        <end position="148"/>
    </location>
</feature>
<dbReference type="Pfam" id="PF00990">
    <property type="entry name" value="GGDEF"/>
    <property type="match status" value="1"/>
</dbReference>
<keyword evidence="1" id="KW-0812">Transmembrane</keyword>
<sequence length="324" mass="35164">MLAAIFLVFLVMCLWVYPPASLSVFYGPLWMGGGLAALTLTLGYWGIFRFRLINILLSVGITGVLLYGAYVVLLHSASPSSYLTWLLLGCLIIFVVGGATIGSIFGLLLGAGLFALTITYPPSADLVLPWMTGMVGMVGIGSVSYLLMRFIEDNILLHAQTNDQLKAARLDALTGIYGRAATEAELRRSIEHAQKSNTPLSILVTDIDHFKQVNDQHGHATGDDVLRSFAKRLRRNVGGSGGIVGRWGGEEFLVILPSMARPDAFAMAERLRHEVSVAPVAGIPITASFGLASLRRSEDNIDQLFARADERLYEAKNAGRNLVR</sequence>
<evidence type="ECO:0000313" key="4">
    <source>
        <dbReference type="Proteomes" id="UP001458946"/>
    </source>
</evidence>
<feature type="domain" description="GGDEF" evidence="2">
    <location>
        <begin position="198"/>
        <end position="324"/>
    </location>
</feature>
<dbReference type="InterPro" id="IPR043128">
    <property type="entry name" value="Rev_trsase/Diguanyl_cyclase"/>
</dbReference>
<dbReference type="CDD" id="cd01949">
    <property type="entry name" value="GGDEF"/>
    <property type="match status" value="1"/>
</dbReference>